<evidence type="ECO:0000313" key="3">
    <source>
        <dbReference type="EMBL" id="KAK3585581.1"/>
    </source>
</evidence>
<feature type="region of interest" description="Disordered" evidence="1">
    <location>
        <begin position="859"/>
        <end position="899"/>
    </location>
</feature>
<dbReference type="InterPro" id="IPR031248">
    <property type="entry name" value="RNF213"/>
</dbReference>
<comment type="caution">
    <text evidence="3">The sequence shown here is derived from an EMBL/GenBank/DDBJ whole genome shotgun (WGS) entry which is preliminary data.</text>
</comment>
<reference evidence="3" key="2">
    <citation type="journal article" date="2021" name="Genome Biol. Evol.">
        <title>Developing a high-quality reference genome for a parasitic bivalve with doubly uniparental inheritance (Bivalvia: Unionida).</title>
        <authorList>
            <person name="Smith C.H."/>
        </authorList>
    </citation>
    <scope>NUCLEOTIDE SEQUENCE</scope>
    <source>
        <strain evidence="3">CHS0354</strain>
        <tissue evidence="3">Mantle</tissue>
    </source>
</reference>
<sequence>MKCRFCQNPLEEDCDFCSECGKEVVCTPKIVLCTGKKKNGTICGADLQKGKKFCKKCGAKVDQSVFEKEVVLCANCGHAFADDEDFCVDCGFPRNSIPDALPASTNEDSAVLSSITKTILSPAGLVLSQNVSLDNNFYKKSQTTLHEIDFDTENTSDSPDKEVERKTKEKTQIGQIENQPVVNEVDNTTLDGCSRIPDKIDKISFDDICFKKESELELETKSIFVNERSVVEEKDEGKLEDRNYQFDSDIDRKAIQEAKPTTNPTGTVDEVKAEKIEDIPAADCTYSVNEVKAEKIEDVHAVDPTNLNIDVKEKMTDDIHAADSINPINEVKAEKTEDIPAADCINPINEVKAEKTEDIPAADCINPINEVKAEKTEDIPAADCINPINEVKAEKTEDIPAADSINPINEVKAEKTEDIHAADCTNSGNDVKAEKNEDVHVADSTIPVDEVKAEKTKDVSAADSTNSVNEVNAEKIENVPAADSINPVDRVDAEKTKDVHAADSTNSVYEVKAEKTEDIPAADCINPINEVKAEKTEDIPAADCINPINEVKAEKTEDIPAADSINPINEVKAEKIENIPAADCTNSGNDVKAEKNEDVHVADSTIPVDEVKAEKTKDVSAADSTNSVNKVNAEKIENVHAADATNPVDGVDAEKTKDVHAADSTNLVYEVKAEKTEDIHAVDPNISNDEIQADDVGIKLNQETKPTISPTHLVEEADEEKIENISGQIDSEELKTISLEQNVIENQNKNYSDKRPVQETVYTRNPASPVTVEKEDENEKSKGISHELHANGDEEPNESCRLKKPIQETTATADPRTPMKEESITNSNLSSGTKTVVSSKCDKNQMDEKTKDIIENQMYDAPVNKVHGINNEPERGKSQTSRKKQKSGGKSNKITRNGEKGNVKESVRVYFHALLSPEFDLKNADKILVKFGEPTLGGWDSNRHKCTIVRRLRDDFIELLLERNISKECFLCKDKRIEYKYLVRKKSAKKDIWEDYTTKYTCNRTIALKDKMTNIDEWHQYDGVVYFSKKEESFLKKNWQRISRMIWGDSFDRHIEDFNYSLMHFQPKLLHTLSSGQEPKVPIEEGINLHLEQLLHCLRKIYLTDRGCFHSYDKYMRQVTDCLLMPLLESLAKTSTTDWQESAAEARIRMLKAITVLSVVESFNLDLTYHAQDLLARGLLVRPNHRDKKCHDLECIAKFVPEQGKRKMIEFLKGFMEKMANTAKTAKDAFIFLCVPLYHFLTGRVRPFEPVPYDPSYDKQELKWLGIESFVEVVDNYNMVTHSRWTEPIQKVITVLHPLFELDYLLPRTMLAVFNLEEVEEAIATGKMPLEVCAACLVYFMRKMRAEYPTRVVTHSQKRVIAAICALENQCRTLVLTDKSSESRFIQTRLLHELSTQLLNEALMTNVDNMLKSATQVFLHATAIYEKLQEKEDGKMPGTMECSDYVRTLDLKNEDVRNWLKYYFNSWRTDLNNHLEIWNSIVAPQTLPSETVRDAWNSKIQDDLFDILENESATNEFQFIDMYCRQVDSFQPCIQSCLSHLAFEVIEKAYDPDKYNFGPVERRHFGKLLSDMFLRDWKTDLSKSKMKNDGLIMYYSFNWMPFPLFLNMLYGDDSKHDLSRDCCSAIAQARDLIVEREYALEEGRITIRDLKEITAAQDRYLELATIACKRPKEYVDRIMEIRQREVENYIVQKNYVKELLYLCQHLEHVKLDELNRTIKNLEDNEMDLCIHDICEPASMEAVTVDNLYPHITAFQLSYEVLSMLKPLHEWFGNNIFTKVWIEIGSASSAESLDEVCEQVWKPAYIKMKDIIQRLENGDLNFDEMETYLGNVYNGDFDKILHEMIALKLSEKTAKERVKQLQQFRELEACVRGAKAILNIAEDYGLNGDFKEIMIIASQENASERKMKEFDHSVLEVCASLRDLAPEKIDCLDNFKKCKPLVMWLRESMPGGLKELKVFVDLAMTSAGEGDMEIAKVNCLHAATTGYASLIFDLDEDSGYKELLDKCETIWNTLKVDKNLPTKLLDAYHLLEQLKTVKQAHGSVEVTSLAQAEAISSKGVYNIGAFNIDKDKDSSIVLNLQNVLHLTVPDHDKERKGHRKYTFEQLQDLQSRLMLVAGKAEQGNEYVDRFMLILENVIRLANVFLKLTSAGCVLFKHWQTKFLCDPSRPVCAFIQFGQESKAIKGRRPEESKAIMGRGTKRKNDVEIIRRLAQFMETCLKKWEEHINQKRLEYFELNYFTSDQLVILQQELVKFDMNEGPDNWIYPLLSAVKENCNYEDLVDAMRMASKDMKEDMETNGVVEKQENKDVRYSETEIIEETVLQKFINEIVEAGYSEKLAKAALQYVTPDNITDGVIWCSEHTEDEFMLGKENDTEIGDSVIEGSLYEGWKKSDKSVSALTAEIIGKMKISHDDMDVEPLIKDLEELWEAFLSSLSSSVSDYLSVEHLGLILRKLAEKKEIQIERQFPPSFVQGEPNLIVCSKAEVLSTVLSIYMMDQQPLPQADEVLICTPQTTLDQLDVFFIRTLTDTSSKIHCLVNSDLLDFDVSDGGERKLEQYMQQNQKRDVQYRLVVICSSENEYKSHIIAALDKFRRPPFPIIEIRHNVRRNFKVLEDNAASVVDFDRSCVRVVKSHQAGMGKSLYVLRRSEELAKQNSHYKAMDFITIRLQDKELKVSHVMQILLNHIESPGSTTPRIFHLDIAHEVISCSA</sequence>
<dbReference type="PANTHER" id="PTHR22605:SF16">
    <property type="entry name" value="E3 UBIQUITIN-PROTEIN LIGASE RNF213"/>
    <property type="match status" value="1"/>
</dbReference>
<dbReference type="Proteomes" id="UP001195483">
    <property type="component" value="Unassembled WGS sequence"/>
</dbReference>
<evidence type="ECO:0000259" key="2">
    <source>
        <dbReference type="Pfam" id="PF12773"/>
    </source>
</evidence>
<proteinExistence type="predicted"/>
<evidence type="ECO:0000313" key="4">
    <source>
        <dbReference type="Proteomes" id="UP001195483"/>
    </source>
</evidence>
<protein>
    <recommendedName>
        <fullName evidence="2">DZANK-type domain-containing protein</fullName>
    </recommendedName>
</protein>
<dbReference type="GO" id="GO:0016887">
    <property type="term" value="F:ATP hydrolysis activity"/>
    <property type="evidence" value="ECO:0007669"/>
    <property type="project" value="InterPro"/>
</dbReference>
<dbReference type="Pfam" id="PF12773">
    <property type="entry name" value="DZR"/>
    <property type="match status" value="1"/>
</dbReference>
<dbReference type="EMBL" id="JAEAOA010002152">
    <property type="protein sequence ID" value="KAK3585581.1"/>
    <property type="molecule type" value="Genomic_DNA"/>
</dbReference>
<name>A0AAE0S5B6_9BIVA</name>
<reference evidence="3" key="1">
    <citation type="journal article" date="2021" name="Genome Biol. Evol.">
        <title>A High-Quality Reference Genome for a Parasitic Bivalve with Doubly Uniparental Inheritance (Bivalvia: Unionida).</title>
        <authorList>
            <person name="Smith C.H."/>
        </authorList>
    </citation>
    <scope>NUCLEOTIDE SEQUENCE</scope>
    <source>
        <strain evidence="3">CHS0354</strain>
    </source>
</reference>
<keyword evidence="4" id="KW-1185">Reference proteome</keyword>
<evidence type="ECO:0000256" key="1">
    <source>
        <dbReference type="SAM" id="MobiDB-lite"/>
    </source>
</evidence>
<feature type="domain" description="DZANK-type" evidence="2">
    <location>
        <begin position="43"/>
        <end position="91"/>
    </location>
</feature>
<feature type="region of interest" description="Disordered" evidence="1">
    <location>
        <begin position="453"/>
        <end position="488"/>
    </location>
</feature>
<gene>
    <name evidence="3" type="ORF">CHS0354_036768</name>
</gene>
<organism evidence="3 4">
    <name type="scientific">Potamilus streckersoni</name>
    <dbReference type="NCBI Taxonomy" id="2493646"/>
    <lineage>
        <taxon>Eukaryota</taxon>
        <taxon>Metazoa</taxon>
        <taxon>Spiralia</taxon>
        <taxon>Lophotrochozoa</taxon>
        <taxon>Mollusca</taxon>
        <taxon>Bivalvia</taxon>
        <taxon>Autobranchia</taxon>
        <taxon>Heteroconchia</taxon>
        <taxon>Palaeoheterodonta</taxon>
        <taxon>Unionida</taxon>
        <taxon>Unionoidea</taxon>
        <taxon>Unionidae</taxon>
        <taxon>Ambleminae</taxon>
        <taxon>Lampsilini</taxon>
        <taxon>Potamilus</taxon>
    </lineage>
</organism>
<reference evidence="3" key="3">
    <citation type="submission" date="2023-05" db="EMBL/GenBank/DDBJ databases">
        <authorList>
            <person name="Smith C.H."/>
        </authorList>
    </citation>
    <scope>NUCLEOTIDE SEQUENCE</scope>
    <source>
        <strain evidence="3">CHS0354</strain>
        <tissue evidence="3">Mantle</tissue>
    </source>
</reference>
<feature type="compositionally biased region" description="Polar residues" evidence="1">
    <location>
        <begin position="824"/>
        <end position="838"/>
    </location>
</feature>
<feature type="region of interest" description="Disordered" evidence="1">
    <location>
        <begin position="764"/>
        <end position="840"/>
    </location>
</feature>
<dbReference type="InterPro" id="IPR025874">
    <property type="entry name" value="DZR"/>
</dbReference>
<dbReference type="PANTHER" id="PTHR22605">
    <property type="entry name" value="RZ-TYPE DOMAIN-CONTAINING PROTEIN"/>
    <property type="match status" value="1"/>
</dbReference>
<feature type="compositionally biased region" description="Basic and acidic residues" evidence="1">
    <location>
        <begin position="777"/>
        <end position="792"/>
    </location>
</feature>
<dbReference type="GO" id="GO:0004842">
    <property type="term" value="F:ubiquitin-protein transferase activity"/>
    <property type="evidence" value="ECO:0007669"/>
    <property type="project" value="InterPro"/>
</dbReference>
<accession>A0AAE0S5B6</accession>